<accession>A0A934SVZ6</accession>
<keyword evidence="1" id="KW-0812">Transmembrane</keyword>
<keyword evidence="1" id="KW-1133">Transmembrane helix</keyword>
<organism evidence="2 3">
    <name type="scientific">Noviherbaspirillum pedocola</name>
    <dbReference type="NCBI Taxonomy" id="2801341"/>
    <lineage>
        <taxon>Bacteria</taxon>
        <taxon>Pseudomonadati</taxon>
        <taxon>Pseudomonadota</taxon>
        <taxon>Betaproteobacteria</taxon>
        <taxon>Burkholderiales</taxon>
        <taxon>Oxalobacteraceae</taxon>
        <taxon>Noviherbaspirillum</taxon>
    </lineage>
</organism>
<evidence type="ECO:0000313" key="3">
    <source>
        <dbReference type="Proteomes" id="UP000622890"/>
    </source>
</evidence>
<evidence type="ECO:0000256" key="1">
    <source>
        <dbReference type="SAM" id="Phobius"/>
    </source>
</evidence>
<comment type="caution">
    <text evidence="2">The sequence shown here is derived from an EMBL/GenBank/DDBJ whole genome shotgun (WGS) entry which is preliminary data.</text>
</comment>
<gene>
    <name evidence="2" type="ORF">JJB74_16105</name>
</gene>
<keyword evidence="1" id="KW-0472">Membrane</keyword>
<dbReference type="Proteomes" id="UP000622890">
    <property type="component" value="Unassembled WGS sequence"/>
</dbReference>
<protein>
    <recommendedName>
        <fullName evidence="4">Nicotinamide riboside transporter PnuC</fullName>
    </recommendedName>
</protein>
<sequence length="84" mass="9333">MITFFEWAGSLLGLVGAFLLATHTRFSRYGWLAFFAANLAMIAFALGIHRYGLLLQQTGFVATSILGLYRAGFFGRVRDKETPP</sequence>
<dbReference type="EMBL" id="JAEPBG010000006">
    <property type="protein sequence ID" value="MBK4736146.1"/>
    <property type="molecule type" value="Genomic_DNA"/>
</dbReference>
<feature type="transmembrane region" description="Helical" evidence="1">
    <location>
        <begin position="6"/>
        <end position="22"/>
    </location>
</feature>
<evidence type="ECO:0008006" key="4">
    <source>
        <dbReference type="Google" id="ProtNLM"/>
    </source>
</evidence>
<keyword evidence="3" id="KW-1185">Reference proteome</keyword>
<dbReference type="RefSeq" id="WP_200593297.1">
    <property type="nucleotide sequence ID" value="NZ_JAEPBG010000006.1"/>
</dbReference>
<reference evidence="2" key="1">
    <citation type="submission" date="2021-01" db="EMBL/GenBank/DDBJ databases">
        <title>Genome sequence of strain Noviherbaspirillum sp. DKR-6.</title>
        <authorList>
            <person name="Chaudhary D.K."/>
        </authorList>
    </citation>
    <scope>NUCLEOTIDE SEQUENCE</scope>
    <source>
        <strain evidence="2">DKR-6</strain>
    </source>
</reference>
<proteinExistence type="predicted"/>
<feature type="transmembrane region" description="Helical" evidence="1">
    <location>
        <begin position="54"/>
        <end position="73"/>
    </location>
</feature>
<feature type="transmembrane region" description="Helical" evidence="1">
    <location>
        <begin position="29"/>
        <end position="48"/>
    </location>
</feature>
<evidence type="ECO:0000313" key="2">
    <source>
        <dbReference type="EMBL" id="MBK4736146.1"/>
    </source>
</evidence>
<dbReference type="AlphaFoldDB" id="A0A934SVZ6"/>
<name>A0A934SVZ6_9BURK</name>